<dbReference type="PROSITE" id="PS51197">
    <property type="entry name" value="HTH_RRF2_2"/>
    <property type="match status" value="1"/>
</dbReference>
<evidence type="ECO:0000313" key="3">
    <source>
        <dbReference type="Proteomes" id="UP000308054"/>
    </source>
</evidence>
<dbReference type="Gene3D" id="1.10.10.10">
    <property type="entry name" value="Winged helix-like DNA-binding domain superfamily/Winged helix DNA-binding domain"/>
    <property type="match status" value="1"/>
</dbReference>
<dbReference type="PANTHER" id="PTHR33221">
    <property type="entry name" value="WINGED HELIX-TURN-HELIX TRANSCRIPTIONAL REGULATOR, RRF2 FAMILY"/>
    <property type="match status" value="1"/>
</dbReference>
<dbReference type="InterPro" id="IPR036388">
    <property type="entry name" value="WH-like_DNA-bd_sf"/>
</dbReference>
<dbReference type="NCBIfam" id="TIGR00738">
    <property type="entry name" value="rrf2_super"/>
    <property type="match status" value="1"/>
</dbReference>
<dbReference type="AlphaFoldDB" id="A0A4S2H3D9"/>
<proteinExistence type="predicted"/>
<dbReference type="GO" id="GO:0003677">
    <property type="term" value="F:DNA binding"/>
    <property type="evidence" value="ECO:0007669"/>
    <property type="project" value="UniProtKB-KW"/>
</dbReference>
<dbReference type="EMBL" id="SRXW01000001">
    <property type="protein sequence ID" value="TGY90150.1"/>
    <property type="molecule type" value="Genomic_DNA"/>
</dbReference>
<evidence type="ECO:0000256" key="1">
    <source>
        <dbReference type="ARBA" id="ARBA00023125"/>
    </source>
</evidence>
<keyword evidence="3" id="KW-1185">Reference proteome</keyword>
<protein>
    <submittedName>
        <fullName evidence="2">Rrf2 family transcriptional regulator</fullName>
    </submittedName>
</protein>
<dbReference type="GO" id="GO:0003700">
    <property type="term" value="F:DNA-binding transcription factor activity"/>
    <property type="evidence" value="ECO:0007669"/>
    <property type="project" value="TreeGrafter"/>
</dbReference>
<name>A0A4S2H3D9_9PROT</name>
<sequence length="144" mass="15494">MRLTAHTDYALRVLIYAAVAPDGLCRIEEISSAYAISKNHLMKVVRGLGEKGFLKTVRGRGGGLKLARPASEIVVGDVVRKMEDSFAQAECFKPENACVITPACGLKGVLNRAVQAYLAELDTVTLADISRRSDALAELLAFAD</sequence>
<dbReference type="InterPro" id="IPR036390">
    <property type="entry name" value="WH_DNA-bd_sf"/>
</dbReference>
<organism evidence="2 3">
    <name type="scientific">Marinicauda algicola</name>
    <dbReference type="NCBI Taxonomy" id="2029849"/>
    <lineage>
        <taxon>Bacteria</taxon>
        <taxon>Pseudomonadati</taxon>
        <taxon>Pseudomonadota</taxon>
        <taxon>Alphaproteobacteria</taxon>
        <taxon>Maricaulales</taxon>
        <taxon>Maricaulaceae</taxon>
        <taxon>Marinicauda</taxon>
    </lineage>
</organism>
<dbReference type="SUPFAM" id="SSF46785">
    <property type="entry name" value="Winged helix' DNA-binding domain"/>
    <property type="match status" value="1"/>
</dbReference>
<dbReference type="Proteomes" id="UP000308054">
    <property type="component" value="Unassembled WGS sequence"/>
</dbReference>
<dbReference type="InterPro" id="IPR000944">
    <property type="entry name" value="Tscrpt_reg_Rrf2"/>
</dbReference>
<comment type="caution">
    <text evidence="2">The sequence shown here is derived from an EMBL/GenBank/DDBJ whole genome shotgun (WGS) entry which is preliminary data.</text>
</comment>
<evidence type="ECO:0000313" key="2">
    <source>
        <dbReference type="EMBL" id="TGY90150.1"/>
    </source>
</evidence>
<keyword evidence="1" id="KW-0238">DNA-binding</keyword>
<dbReference type="RefSeq" id="WP_135994648.1">
    <property type="nucleotide sequence ID" value="NZ_CP071057.1"/>
</dbReference>
<dbReference type="GO" id="GO:0005829">
    <property type="term" value="C:cytosol"/>
    <property type="evidence" value="ECO:0007669"/>
    <property type="project" value="TreeGrafter"/>
</dbReference>
<reference evidence="2 3" key="1">
    <citation type="journal article" date="2017" name="Int. J. Syst. Evol. Microbiol.">
        <title>Marinicauda algicola sp. nov., isolated from a marine red alga Rhodosorus marinus.</title>
        <authorList>
            <person name="Jeong S.E."/>
            <person name="Jeon S.H."/>
            <person name="Chun B.H."/>
            <person name="Kim D.W."/>
            <person name="Jeon C.O."/>
        </authorList>
    </citation>
    <scope>NUCLEOTIDE SEQUENCE [LARGE SCALE GENOMIC DNA]</scope>
    <source>
        <strain evidence="2 3">JCM 31718</strain>
    </source>
</reference>
<dbReference type="OrthoDB" id="9795923at2"/>
<accession>A0A4S2H3D9</accession>
<dbReference type="Pfam" id="PF02082">
    <property type="entry name" value="Rrf2"/>
    <property type="match status" value="1"/>
</dbReference>
<dbReference type="PANTHER" id="PTHR33221:SF4">
    <property type="entry name" value="HTH-TYPE TRANSCRIPTIONAL REPRESSOR NSRR"/>
    <property type="match status" value="1"/>
</dbReference>
<gene>
    <name evidence="2" type="ORF">E5163_03215</name>
</gene>